<keyword evidence="5" id="KW-1185">Reference proteome</keyword>
<comment type="caution">
    <text evidence="4">The sequence shown here is derived from an EMBL/GenBank/DDBJ whole genome shotgun (WGS) entry which is preliminary data.</text>
</comment>
<dbReference type="STRING" id="1198029.A0A1U7LR35"/>
<evidence type="ECO:0000256" key="2">
    <source>
        <dbReference type="ARBA" id="ARBA00022980"/>
    </source>
</evidence>
<evidence type="ECO:0000313" key="4">
    <source>
        <dbReference type="EMBL" id="OLL25012.1"/>
    </source>
</evidence>
<dbReference type="Gene3D" id="3.30.1490.10">
    <property type="match status" value="1"/>
</dbReference>
<evidence type="ECO:0000313" key="5">
    <source>
        <dbReference type="Proteomes" id="UP000186594"/>
    </source>
</evidence>
<name>A0A1U7LR35_NEOID</name>
<protein>
    <submittedName>
        <fullName evidence="4">37S ribosomal protein S8, mitochondrial</fullName>
    </submittedName>
</protein>
<dbReference type="OrthoDB" id="409928at2759"/>
<dbReference type="GO" id="GO:0003735">
    <property type="term" value="F:structural constituent of ribosome"/>
    <property type="evidence" value="ECO:0007669"/>
    <property type="project" value="EnsemblFungi"/>
</dbReference>
<dbReference type="GO" id="GO:0005763">
    <property type="term" value="C:mitochondrial small ribosomal subunit"/>
    <property type="evidence" value="ECO:0007669"/>
    <property type="project" value="EnsemblFungi"/>
</dbReference>
<dbReference type="Pfam" id="PF00410">
    <property type="entry name" value="Ribosomal_S8"/>
    <property type="match status" value="1"/>
</dbReference>
<sequence length="135" mass="14945">MGLMSVPNSKVNLGIAFVLYQQGLISSVQRGSITGPDQEYTPTTQENVATRRIWLGLKYREMHPVIGKMGIVSKPGRRMWMSAEELKRLVIGKRVGTIHYLQPGEILVVSTDKGILEARDAIRLRVGGEPLCRAG</sequence>
<organism evidence="4 5">
    <name type="scientific">Neolecta irregularis (strain DAH-3)</name>
    <dbReference type="NCBI Taxonomy" id="1198029"/>
    <lineage>
        <taxon>Eukaryota</taxon>
        <taxon>Fungi</taxon>
        <taxon>Dikarya</taxon>
        <taxon>Ascomycota</taxon>
        <taxon>Taphrinomycotina</taxon>
        <taxon>Neolectales</taxon>
        <taxon>Neolectaceae</taxon>
        <taxon>Neolecta</taxon>
    </lineage>
</organism>
<dbReference type="InterPro" id="IPR000630">
    <property type="entry name" value="Ribosomal_uS8"/>
</dbReference>
<keyword evidence="3" id="KW-0687">Ribonucleoprotein</keyword>
<accession>A0A1U7LR35</accession>
<evidence type="ECO:0000256" key="3">
    <source>
        <dbReference type="ARBA" id="ARBA00023274"/>
    </source>
</evidence>
<dbReference type="OMA" id="FDLCARM"/>
<dbReference type="Gene3D" id="3.30.1370.30">
    <property type="match status" value="1"/>
</dbReference>
<proteinExistence type="inferred from homology"/>
<dbReference type="SUPFAM" id="SSF56047">
    <property type="entry name" value="Ribosomal protein S8"/>
    <property type="match status" value="1"/>
</dbReference>
<dbReference type="InterPro" id="IPR035987">
    <property type="entry name" value="Ribosomal_uS8_sf"/>
</dbReference>
<reference evidence="4 5" key="1">
    <citation type="submission" date="2016-04" db="EMBL/GenBank/DDBJ databases">
        <title>Evolutionary innovation and constraint leading to complex multicellularity in the Ascomycota.</title>
        <authorList>
            <person name="Cisse O."/>
            <person name="Nguyen A."/>
            <person name="Hewitt D.A."/>
            <person name="Jedd G."/>
            <person name="Stajich J.E."/>
        </authorList>
    </citation>
    <scope>NUCLEOTIDE SEQUENCE [LARGE SCALE GENOMIC DNA]</scope>
    <source>
        <strain evidence="4 5">DAH-3</strain>
    </source>
</reference>
<keyword evidence="2 4" id="KW-0689">Ribosomal protein</keyword>
<dbReference type="FunFam" id="3.30.1490.10:FF:000005">
    <property type="entry name" value="Mitochondrial 40S ribosomal protein S8"/>
    <property type="match status" value="1"/>
</dbReference>
<dbReference type="GO" id="GO:0006412">
    <property type="term" value="P:translation"/>
    <property type="evidence" value="ECO:0007669"/>
    <property type="project" value="InterPro"/>
</dbReference>
<comment type="similarity">
    <text evidence="1">Belongs to the universal ribosomal protein uS8 family.</text>
</comment>
<evidence type="ECO:0000256" key="1">
    <source>
        <dbReference type="ARBA" id="ARBA00006471"/>
    </source>
</evidence>
<dbReference type="EMBL" id="LXFE01000515">
    <property type="protein sequence ID" value="OLL25012.1"/>
    <property type="molecule type" value="Genomic_DNA"/>
</dbReference>
<dbReference type="Proteomes" id="UP000186594">
    <property type="component" value="Unassembled WGS sequence"/>
</dbReference>
<dbReference type="AlphaFoldDB" id="A0A1U7LR35"/>
<gene>
    <name evidence="4" type="ORF">NEOLI_000118</name>
</gene>